<dbReference type="Pfam" id="PF13183">
    <property type="entry name" value="Fer4_8"/>
    <property type="match status" value="1"/>
</dbReference>
<keyword evidence="6" id="KW-1185">Reference proteome</keyword>
<dbReference type="InterPro" id="IPR017896">
    <property type="entry name" value="4Fe4S_Fe-S-bd"/>
</dbReference>
<dbReference type="PROSITE" id="PS51379">
    <property type="entry name" value="4FE4S_FER_2"/>
    <property type="match status" value="2"/>
</dbReference>
<keyword evidence="3" id="KW-0411">Iron-sulfur</keyword>
<evidence type="ECO:0000256" key="1">
    <source>
        <dbReference type="ARBA" id="ARBA00022723"/>
    </source>
</evidence>
<comment type="caution">
    <text evidence="5">The sequence shown here is derived from an EMBL/GenBank/DDBJ whole genome shotgun (WGS) entry which is preliminary data.</text>
</comment>
<proteinExistence type="predicted"/>
<name>A0A7W7SCF4_9ACTN</name>
<dbReference type="Proteomes" id="UP000573327">
    <property type="component" value="Unassembled WGS sequence"/>
</dbReference>
<dbReference type="PROSITE" id="PS00198">
    <property type="entry name" value="4FE4S_FER_1"/>
    <property type="match status" value="1"/>
</dbReference>
<dbReference type="RefSeq" id="WP_221503613.1">
    <property type="nucleotide sequence ID" value="NZ_JACHJR010000001.1"/>
</dbReference>
<evidence type="ECO:0000313" key="6">
    <source>
        <dbReference type="Proteomes" id="UP000573327"/>
    </source>
</evidence>
<accession>A0A7W7SCF4</accession>
<keyword evidence="1" id="KW-0479">Metal-binding</keyword>
<dbReference type="Gene3D" id="1.10.1060.10">
    <property type="entry name" value="Alpha-helical ferredoxin"/>
    <property type="match status" value="1"/>
</dbReference>
<evidence type="ECO:0000256" key="2">
    <source>
        <dbReference type="ARBA" id="ARBA00023004"/>
    </source>
</evidence>
<organism evidence="5 6">
    <name type="scientific">Kitasatospora gansuensis</name>
    <dbReference type="NCBI Taxonomy" id="258050"/>
    <lineage>
        <taxon>Bacteria</taxon>
        <taxon>Bacillati</taxon>
        <taxon>Actinomycetota</taxon>
        <taxon>Actinomycetes</taxon>
        <taxon>Kitasatosporales</taxon>
        <taxon>Streptomycetaceae</taxon>
        <taxon>Kitasatospora</taxon>
    </lineage>
</organism>
<evidence type="ECO:0000313" key="5">
    <source>
        <dbReference type="EMBL" id="MBB4947497.1"/>
    </source>
</evidence>
<sequence>MDLTATLDRCTQCGLCLPYCPTYRESRLEHDSPRGRVWSLLQAASQGLPPGPEDSSFWGCTSCGLCVDPCPTGVDLPGAVAAAWDVRGGPVEVPEPEHAELPAAVDPAEAVGRSVVTGLLTAVERRSTPVPLGEGLLVAVSPWLAAVRPEAGEQARELLRGLGLPVADPDGTWSELALPAGGLLRDAGHTTVERQAAELLRGATPAGRTVLLVDLPAARLGAALAGADAELRTLPDYLAEHRPGAWKFEPDPDLDLLDTHQPDESWLAPLAAAVPGRGWRPELLPLDHAGAGGPDIRQPATVNASRRLVGRKQHWLGGRGLLTADPRSLLRHPGARFYLEGIHRA</sequence>
<dbReference type="SUPFAM" id="SSF46548">
    <property type="entry name" value="alpha-helical ferredoxin"/>
    <property type="match status" value="1"/>
</dbReference>
<dbReference type="EMBL" id="JACHJR010000001">
    <property type="protein sequence ID" value="MBB4947497.1"/>
    <property type="molecule type" value="Genomic_DNA"/>
</dbReference>
<dbReference type="InterPro" id="IPR017900">
    <property type="entry name" value="4Fe4S_Fe_S_CS"/>
</dbReference>
<gene>
    <name evidence="5" type="ORF">F4556_003032</name>
</gene>
<dbReference type="GO" id="GO:0051536">
    <property type="term" value="F:iron-sulfur cluster binding"/>
    <property type="evidence" value="ECO:0007669"/>
    <property type="project" value="UniProtKB-KW"/>
</dbReference>
<dbReference type="PANTHER" id="PTHR32479">
    <property type="entry name" value="GLYCOLATE OXIDASE IRON-SULFUR SUBUNIT"/>
    <property type="match status" value="1"/>
</dbReference>
<evidence type="ECO:0000259" key="4">
    <source>
        <dbReference type="PROSITE" id="PS51379"/>
    </source>
</evidence>
<dbReference type="AlphaFoldDB" id="A0A7W7SCF4"/>
<feature type="domain" description="4Fe-4S ferredoxin-type" evidence="4">
    <location>
        <begin position="1"/>
        <end position="31"/>
    </location>
</feature>
<evidence type="ECO:0000256" key="3">
    <source>
        <dbReference type="ARBA" id="ARBA00023014"/>
    </source>
</evidence>
<keyword evidence="2" id="KW-0408">Iron</keyword>
<dbReference type="InterPro" id="IPR009051">
    <property type="entry name" value="Helical_ferredxn"/>
</dbReference>
<dbReference type="PANTHER" id="PTHR32479:SF19">
    <property type="entry name" value="ANAEROBIC GLYCEROL-3-PHOSPHATE DEHYDROGENASE SUBUNIT C"/>
    <property type="match status" value="1"/>
</dbReference>
<protein>
    <submittedName>
        <fullName evidence="5">Ferredoxin</fullName>
    </submittedName>
</protein>
<dbReference type="GO" id="GO:0046872">
    <property type="term" value="F:metal ion binding"/>
    <property type="evidence" value="ECO:0007669"/>
    <property type="project" value="UniProtKB-KW"/>
</dbReference>
<reference evidence="5 6" key="1">
    <citation type="submission" date="2020-08" db="EMBL/GenBank/DDBJ databases">
        <title>Sequencing the genomes of 1000 actinobacteria strains.</title>
        <authorList>
            <person name="Klenk H.-P."/>
        </authorList>
    </citation>
    <scope>NUCLEOTIDE SEQUENCE [LARGE SCALE GENOMIC DNA]</scope>
    <source>
        <strain evidence="5 6">DSM 44786</strain>
    </source>
</reference>
<feature type="domain" description="4Fe-4S ferredoxin-type" evidence="4">
    <location>
        <begin position="49"/>
        <end position="74"/>
    </location>
</feature>